<dbReference type="AlphaFoldDB" id="A0A7S0KBM0"/>
<dbReference type="EMBL" id="HBEU01000175">
    <property type="protein sequence ID" value="CAD8573975.1"/>
    <property type="molecule type" value="Transcribed_RNA"/>
</dbReference>
<gene>
    <name evidence="4" type="ORF">LDAN0322_LOCUS119</name>
</gene>
<feature type="compositionally biased region" description="Low complexity" evidence="2">
    <location>
        <begin position="95"/>
        <end position="104"/>
    </location>
</feature>
<feature type="region of interest" description="Disordered" evidence="2">
    <location>
        <begin position="293"/>
        <end position="362"/>
    </location>
</feature>
<feature type="region of interest" description="Disordered" evidence="2">
    <location>
        <begin position="77"/>
        <end position="154"/>
    </location>
</feature>
<reference evidence="4" key="1">
    <citation type="submission" date="2021-01" db="EMBL/GenBank/DDBJ databases">
        <authorList>
            <person name="Corre E."/>
            <person name="Pelletier E."/>
            <person name="Niang G."/>
            <person name="Scheremetjew M."/>
            <person name="Finn R."/>
            <person name="Kale V."/>
            <person name="Holt S."/>
            <person name="Cochrane G."/>
            <person name="Meng A."/>
            <person name="Brown T."/>
            <person name="Cohen L."/>
        </authorList>
    </citation>
    <scope>NUCLEOTIDE SEQUENCE</scope>
    <source>
        <strain evidence="4">B651</strain>
    </source>
</reference>
<dbReference type="InterPro" id="IPR059029">
    <property type="entry name" value="FAM13A_dom"/>
</dbReference>
<dbReference type="PANTHER" id="PTHR15904">
    <property type="entry name" value="FAM13"/>
    <property type="match status" value="1"/>
</dbReference>
<dbReference type="PANTHER" id="PTHR15904:SF17">
    <property type="entry name" value="RHO-GAP DOMAIN-CONTAINING PROTEIN"/>
    <property type="match status" value="1"/>
</dbReference>
<evidence type="ECO:0000259" key="3">
    <source>
        <dbReference type="Pfam" id="PF26116"/>
    </source>
</evidence>
<feature type="domain" description="FAM13A-like" evidence="3">
    <location>
        <begin position="363"/>
        <end position="425"/>
    </location>
</feature>
<evidence type="ECO:0000313" key="4">
    <source>
        <dbReference type="EMBL" id="CAD8573975.1"/>
    </source>
</evidence>
<evidence type="ECO:0000256" key="1">
    <source>
        <dbReference type="SAM" id="Coils"/>
    </source>
</evidence>
<keyword evidence="1" id="KW-0175">Coiled coil</keyword>
<accession>A0A7S0KBM0</accession>
<dbReference type="Gene3D" id="1.10.10.1460">
    <property type="match status" value="1"/>
</dbReference>
<feature type="domain" description="FAM13A-like" evidence="3">
    <location>
        <begin position="463"/>
        <end position="524"/>
    </location>
</feature>
<name>A0A7S0KBM0_9STRA</name>
<dbReference type="Pfam" id="PF26116">
    <property type="entry name" value="FAM13A"/>
    <property type="match status" value="2"/>
</dbReference>
<feature type="compositionally biased region" description="Polar residues" evidence="2">
    <location>
        <begin position="428"/>
        <end position="443"/>
    </location>
</feature>
<evidence type="ECO:0000256" key="2">
    <source>
        <dbReference type="SAM" id="MobiDB-lite"/>
    </source>
</evidence>
<feature type="compositionally biased region" description="Low complexity" evidence="2">
    <location>
        <begin position="343"/>
        <end position="360"/>
    </location>
</feature>
<organism evidence="4">
    <name type="scientific">Leptocylindrus aporus</name>
    <dbReference type="NCBI Taxonomy" id="1398097"/>
    <lineage>
        <taxon>Eukaryota</taxon>
        <taxon>Sar</taxon>
        <taxon>Stramenopiles</taxon>
        <taxon>Ochrophyta</taxon>
        <taxon>Bacillariophyta</taxon>
        <taxon>Coscinodiscophyceae</taxon>
        <taxon>Chaetocerotophycidae</taxon>
        <taxon>Leptocylindrales</taxon>
        <taxon>Leptocylindraceae</taxon>
        <taxon>Leptocylindrus</taxon>
    </lineage>
</organism>
<sequence length="530" mass="59880">MAEAYLQSLHDPDPSLLTDGVAQNSRNHGPHEMHEKLDNLIRGTISGMTSGEVGYTILGGFHAKQKKAPMSPRVKIPLQGLHEPSTPVTNLEHSPPTATTTPVTSMQGYPPAPLTPKPSNPSPHHAPLSPGTPPKSPYRKHSVHSQNQQVKTKLLGPEERYRTVIACRVLREQINAFEERYREVYNRLPRKPNEKAKLHSTYAQYREWKKVIRSNAARRIQALFRGYVCRRKLIKEDSRGELTKLIKRNCSVLKKLSTVPSPGADGVEVMVGFGGRTRSNMSKSYNHQPQFANITDSFPVSSNKVSSSTRTGQSSRAPSSIVTTTPLVLNPPHARSRHRRQVSDSSEGSNHSSGESSASSRRTDILHELMNQKRDLKAQLKRYDFSFKRQHGRMPYKSEKEPIRHLYEKYNDLKHRISSIESEMNSAYSSEGSGVSPTTTARSVSPRAISPMIGNGDRNWNVRDMMALREEKQALHQMLRHYERTFLEDHGRQVSSFEDIRPVAKQYRRYKEIKKTITDLQESANGRGSV</sequence>
<dbReference type="PROSITE" id="PS50096">
    <property type="entry name" value="IQ"/>
    <property type="match status" value="1"/>
</dbReference>
<protein>
    <recommendedName>
        <fullName evidence="3">FAM13A-like domain-containing protein</fullName>
    </recommendedName>
</protein>
<dbReference type="InterPro" id="IPR039102">
    <property type="entry name" value="FAM13"/>
</dbReference>
<feature type="region of interest" description="Disordered" evidence="2">
    <location>
        <begin position="428"/>
        <end position="448"/>
    </location>
</feature>
<proteinExistence type="predicted"/>
<feature type="compositionally biased region" description="Polar residues" evidence="2">
    <location>
        <begin position="309"/>
        <end position="327"/>
    </location>
</feature>
<feature type="compositionally biased region" description="Low complexity" evidence="2">
    <location>
        <begin position="297"/>
        <end position="308"/>
    </location>
</feature>
<dbReference type="CDD" id="cd23767">
    <property type="entry name" value="IQCD"/>
    <property type="match status" value="1"/>
</dbReference>
<feature type="compositionally biased region" description="Pro residues" evidence="2">
    <location>
        <begin position="110"/>
        <end position="121"/>
    </location>
</feature>
<feature type="region of interest" description="Disordered" evidence="2">
    <location>
        <begin position="1"/>
        <end position="33"/>
    </location>
</feature>
<feature type="coiled-coil region" evidence="1">
    <location>
        <begin position="366"/>
        <end position="423"/>
    </location>
</feature>